<keyword evidence="9 12" id="KW-0067">ATP-binding</keyword>
<dbReference type="GO" id="GO:0008582">
    <property type="term" value="P:regulation of synaptic assembly at neuromuscular junction"/>
    <property type="evidence" value="ECO:0007669"/>
    <property type="project" value="UniProtKB-ARBA"/>
</dbReference>
<proteinExistence type="inferred from homology"/>
<dbReference type="Proteomes" id="UP000008792">
    <property type="component" value="Unassembled WGS sequence"/>
</dbReference>
<feature type="domain" description="AGC-kinase C-terminal" evidence="17">
    <location>
        <begin position="608"/>
        <end position="681"/>
    </location>
</feature>
<dbReference type="CDD" id="cd05571">
    <property type="entry name" value="STKc_PKB"/>
    <property type="match status" value="1"/>
</dbReference>
<dbReference type="PROSITE" id="PS00108">
    <property type="entry name" value="PROTEIN_KINASE_ST"/>
    <property type="match status" value="1"/>
</dbReference>
<dbReference type="Pfam" id="PF00169">
    <property type="entry name" value="PH"/>
    <property type="match status" value="1"/>
</dbReference>
<dbReference type="PROSITE" id="PS50003">
    <property type="entry name" value="PH_DOMAIN"/>
    <property type="match status" value="1"/>
</dbReference>
<dbReference type="CDD" id="cd01241">
    <property type="entry name" value="PH_PKB"/>
    <property type="match status" value="1"/>
</dbReference>
<evidence type="ECO:0000256" key="4">
    <source>
        <dbReference type="ARBA" id="ARBA00022527"/>
    </source>
</evidence>
<comment type="catalytic activity">
    <reaction evidence="10">
        <text>L-threonyl-[protein] + ATP = O-phospho-L-threonyl-[protein] + ADP + H(+)</text>
        <dbReference type="Rhea" id="RHEA:46608"/>
        <dbReference type="Rhea" id="RHEA-COMP:11060"/>
        <dbReference type="Rhea" id="RHEA-COMP:11605"/>
        <dbReference type="ChEBI" id="CHEBI:15378"/>
        <dbReference type="ChEBI" id="CHEBI:30013"/>
        <dbReference type="ChEBI" id="CHEBI:30616"/>
        <dbReference type="ChEBI" id="CHEBI:61977"/>
        <dbReference type="ChEBI" id="CHEBI:456216"/>
        <dbReference type="EC" id="2.7.11.1"/>
    </reaction>
</comment>
<feature type="signal peptide" evidence="14">
    <location>
        <begin position="1"/>
        <end position="24"/>
    </location>
</feature>
<feature type="chain" id="PRO_5006386681" description="non-specific serine/threonine protein kinase" evidence="14">
    <location>
        <begin position="25"/>
        <end position="695"/>
    </location>
</feature>
<name>A0A0Q9WE78_DROVI</name>
<keyword evidence="6 18" id="KW-0808">Transferase</keyword>
<comment type="similarity">
    <text evidence="1">Belongs to the protein kinase superfamily. AGC Ser/Thr protein kinase family. RAC subfamily.</text>
</comment>
<dbReference type="InterPro" id="IPR011009">
    <property type="entry name" value="Kinase-like_dom_sf"/>
</dbReference>
<feature type="compositionally biased region" description="Low complexity" evidence="13">
    <location>
        <begin position="124"/>
        <end position="138"/>
    </location>
</feature>
<dbReference type="Pfam" id="PF00069">
    <property type="entry name" value="Pkinase"/>
    <property type="match status" value="1"/>
</dbReference>
<dbReference type="InterPro" id="IPR039026">
    <property type="entry name" value="PH_PKB"/>
</dbReference>
<dbReference type="AlphaFoldDB" id="A0A0Q9WE78"/>
<dbReference type="EMBL" id="CH940650">
    <property type="protein sequence ID" value="KRF82956.1"/>
    <property type="molecule type" value="Genomic_DNA"/>
</dbReference>
<dbReference type="InterPro" id="IPR000961">
    <property type="entry name" value="AGC-kinase_C"/>
</dbReference>
<keyword evidence="14" id="KW-0732">Signal</keyword>
<keyword evidence="3" id="KW-0217">Developmental protein</keyword>
<dbReference type="FunFam" id="3.30.200.20:FF:001053">
    <property type="entry name" value="Non-specific serine/threonine protein kinase"/>
    <property type="match status" value="1"/>
</dbReference>
<evidence type="ECO:0000259" key="15">
    <source>
        <dbReference type="PROSITE" id="PS50003"/>
    </source>
</evidence>
<dbReference type="InterPro" id="IPR011993">
    <property type="entry name" value="PH-like_dom_sf"/>
</dbReference>
<evidence type="ECO:0000256" key="1">
    <source>
        <dbReference type="ARBA" id="ARBA00006935"/>
    </source>
</evidence>
<dbReference type="FunFam" id="1.10.510.10:FF:000033">
    <property type="entry name" value="Non-specific serine/threonine protein kinase"/>
    <property type="match status" value="1"/>
</dbReference>
<dbReference type="SMART" id="SM00220">
    <property type="entry name" value="S_TKc"/>
    <property type="match status" value="1"/>
</dbReference>
<feature type="domain" description="Protein kinase" evidence="16">
    <location>
        <begin position="350"/>
        <end position="607"/>
    </location>
</feature>
<dbReference type="InterPro" id="IPR017441">
    <property type="entry name" value="Protein_kinase_ATP_BS"/>
</dbReference>
<evidence type="ECO:0000256" key="9">
    <source>
        <dbReference type="ARBA" id="ARBA00022840"/>
    </source>
</evidence>
<dbReference type="OrthoDB" id="63267at2759"/>
<dbReference type="InterPro" id="IPR008271">
    <property type="entry name" value="Ser/Thr_kinase_AS"/>
</dbReference>
<feature type="binding site" evidence="12">
    <location>
        <position position="379"/>
    </location>
    <ligand>
        <name>ATP</name>
        <dbReference type="ChEBI" id="CHEBI:30616"/>
    </ligand>
</feature>
<evidence type="ECO:0000313" key="18">
    <source>
        <dbReference type="EMBL" id="KRF82956.1"/>
    </source>
</evidence>
<feature type="region of interest" description="Disordered" evidence="13">
    <location>
        <begin position="107"/>
        <end position="138"/>
    </location>
</feature>
<protein>
    <recommendedName>
        <fullName evidence="2">non-specific serine/threonine protein kinase</fullName>
        <ecNumber evidence="2">2.7.11.1</ecNumber>
    </recommendedName>
</protein>
<dbReference type="SMART" id="SM00233">
    <property type="entry name" value="PH"/>
    <property type="match status" value="1"/>
</dbReference>
<sequence length="695" mass="77000">MPNSNKQPWPLLLLLARSLTDSSSSSSLSLLRSPSTSTSLSAPDGNLSLCGCMFACMYIHTRTGVCGLCFLGAHGTGNSLNTNYLPFALQRRSTVVASAATRSASITPTPTLMPTGSRLGLNFNNSSSSSNSSNNNNNNYYNATQLSDALLNNDVTGVPHPIATATEAIMSLTATGTSPTSPIEPFVAARPQTVKEGWLMKRGEHIKTWRQRYFVLRSDGALMGYRSRPADNTQSDQLLNNFTVRGCQIMAVDRPKPFTFIIRGLQWTTVIERTFAVDTEVERQAWTEAIRNVASRLSEMGETAMSPSSQTDMGDVDMAGIAEVELSEQFSVQGTTRNSSGVKKVTLENFEFLKVLGKGTFGKVILCREKATAKLYAIKILKKEVIIQKDEVAHTLTESRVLKSTNHPFLISLKYSFQTNDRLCFVMQYVNGGELFWHLSHERIFTEERTRFYGAEIISALGYLHSQGIIYRDLKLENLLLDKDGHIKVADFGLCKEDITYGRTTKTFCGTPEYLAPEVLDDNDYGRAVDWWGTGVVMYEMICGRLPFYNRDHDVLFTLILVEDVKFPRNITDEAKSLLSGLLAKDPRNRLGGGQDDVKEIQAHPFFASINWTDLVQKKITPPFKPQVTSDTDTRYFDEEFTGESVELTPPDPTGPLGSIAEEPLFPQFSYQGDMASTLGTSSHISTSTSLTSMQ</sequence>
<dbReference type="PROSITE" id="PS50011">
    <property type="entry name" value="PROTEIN_KINASE_DOM"/>
    <property type="match status" value="1"/>
</dbReference>
<keyword evidence="5" id="KW-0597">Phosphoprotein</keyword>
<dbReference type="Pfam" id="PF00433">
    <property type="entry name" value="Pkinase_C"/>
    <property type="match status" value="1"/>
</dbReference>
<evidence type="ECO:0000259" key="17">
    <source>
        <dbReference type="PROSITE" id="PS51285"/>
    </source>
</evidence>
<dbReference type="EC" id="2.7.11.1" evidence="2"/>
<dbReference type="InParanoid" id="A0A0Q9WE78"/>
<dbReference type="SUPFAM" id="SSF50729">
    <property type="entry name" value="PH domain-like"/>
    <property type="match status" value="1"/>
</dbReference>
<evidence type="ECO:0000256" key="13">
    <source>
        <dbReference type="SAM" id="MobiDB-lite"/>
    </source>
</evidence>
<dbReference type="SUPFAM" id="SSF56112">
    <property type="entry name" value="Protein kinase-like (PK-like)"/>
    <property type="match status" value="1"/>
</dbReference>
<evidence type="ECO:0000256" key="3">
    <source>
        <dbReference type="ARBA" id="ARBA00022473"/>
    </source>
</evidence>
<dbReference type="InterPro" id="IPR000719">
    <property type="entry name" value="Prot_kinase_dom"/>
</dbReference>
<dbReference type="Gene3D" id="1.10.510.10">
    <property type="entry name" value="Transferase(Phosphotransferase) domain 1"/>
    <property type="match status" value="1"/>
</dbReference>
<evidence type="ECO:0000256" key="8">
    <source>
        <dbReference type="ARBA" id="ARBA00022777"/>
    </source>
</evidence>
<dbReference type="SMART" id="SM00133">
    <property type="entry name" value="S_TK_X"/>
    <property type="match status" value="1"/>
</dbReference>
<accession>A0A0Q9WE78</accession>
<dbReference type="GO" id="GO:0005524">
    <property type="term" value="F:ATP binding"/>
    <property type="evidence" value="ECO:0007669"/>
    <property type="project" value="UniProtKB-UniRule"/>
</dbReference>
<dbReference type="Gene3D" id="3.30.200.20">
    <property type="entry name" value="Phosphorylase Kinase, domain 1"/>
    <property type="match status" value="1"/>
</dbReference>
<evidence type="ECO:0000256" key="7">
    <source>
        <dbReference type="ARBA" id="ARBA00022741"/>
    </source>
</evidence>
<gene>
    <name evidence="18" type="primary">Dvir\GJ23383</name>
    <name evidence="18" type="ORF">Dvir_GJ23383</name>
</gene>
<comment type="catalytic activity">
    <reaction evidence="11">
        <text>L-seryl-[protein] + ATP = O-phospho-L-seryl-[protein] + ADP + H(+)</text>
        <dbReference type="Rhea" id="RHEA:17989"/>
        <dbReference type="Rhea" id="RHEA-COMP:9863"/>
        <dbReference type="Rhea" id="RHEA-COMP:11604"/>
        <dbReference type="ChEBI" id="CHEBI:15378"/>
        <dbReference type="ChEBI" id="CHEBI:29999"/>
        <dbReference type="ChEBI" id="CHEBI:30616"/>
        <dbReference type="ChEBI" id="CHEBI:83421"/>
        <dbReference type="ChEBI" id="CHEBI:456216"/>
        <dbReference type="EC" id="2.7.11.1"/>
    </reaction>
</comment>
<evidence type="ECO:0000256" key="10">
    <source>
        <dbReference type="ARBA" id="ARBA00047899"/>
    </source>
</evidence>
<evidence type="ECO:0000256" key="11">
    <source>
        <dbReference type="ARBA" id="ARBA00048679"/>
    </source>
</evidence>
<keyword evidence="8" id="KW-0418">Kinase</keyword>
<reference evidence="18 19" key="1">
    <citation type="journal article" date="2007" name="Nature">
        <title>Evolution of genes and genomes on the Drosophila phylogeny.</title>
        <authorList>
            <consortium name="Drosophila 12 Genomes Consortium"/>
            <person name="Clark A.G."/>
            <person name="Eisen M.B."/>
            <person name="Smith D.R."/>
            <person name="Bergman C.M."/>
            <person name="Oliver B."/>
            <person name="Markow T.A."/>
            <person name="Kaufman T.C."/>
            <person name="Kellis M."/>
            <person name="Gelbart W."/>
            <person name="Iyer V.N."/>
            <person name="Pollard D.A."/>
            <person name="Sackton T.B."/>
            <person name="Larracuente A.M."/>
            <person name="Singh N.D."/>
            <person name="Abad J.P."/>
            <person name="Abt D.N."/>
            <person name="Adryan B."/>
            <person name="Aguade M."/>
            <person name="Akashi H."/>
            <person name="Anderson W.W."/>
            <person name="Aquadro C.F."/>
            <person name="Ardell D.H."/>
            <person name="Arguello R."/>
            <person name="Artieri C.G."/>
            <person name="Barbash D.A."/>
            <person name="Barker D."/>
            <person name="Barsanti P."/>
            <person name="Batterham P."/>
            <person name="Batzoglou S."/>
            <person name="Begun D."/>
            <person name="Bhutkar A."/>
            <person name="Blanco E."/>
            <person name="Bosak S.A."/>
            <person name="Bradley R.K."/>
            <person name="Brand A.D."/>
            <person name="Brent M.R."/>
            <person name="Brooks A.N."/>
            <person name="Brown R.H."/>
            <person name="Butlin R.K."/>
            <person name="Caggese C."/>
            <person name="Calvi B.R."/>
            <person name="Bernardo de Carvalho A."/>
            <person name="Caspi A."/>
            <person name="Castrezana S."/>
            <person name="Celniker S.E."/>
            <person name="Chang J.L."/>
            <person name="Chapple C."/>
            <person name="Chatterji S."/>
            <person name="Chinwalla A."/>
            <person name="Civetta A."/>
            <person name="Clifton S.W."/>
            <person name="Comeron J.M."/>
            <person name="Costello J.C."/>
            <person name="Coyne J.A."/>
            <person name="Daub J."/>
            <person name="David R.G."/>
            <person name="Delcher A.L."/>
            <person name="Delehaunty K."/>
            <person name="Do C.B."/>
            <person name="Ebling H."/>
            <person name="Edwards K."/>
            <person name="Eickbush T."/>
            <person name="Evans J.D."/>
            <person name="Filipski A."/>
            <person name="Findeiss S."/>
            <person name="Freyhult E."/>
            <person name="Fulton L."/>
            <person name="Fulton R."/>
            <person name="Garcia A.C."/>
            <person name="Gardiner A."/>
            <person name="Garfield D.A."/>
            <person name="Garvin B.E."/>
            <person name="Gibson G."/>
            <person name="Gilbert D."/>
            <person name="Gnerre S."/>
            <person name="Godfrey J."/>
            <person name="Good R."/>
            <person name="Gotea V."/>
            <person name="Gravely B."/>
            <person name="Greenberg A.J."/>
            <person name="Griffiths-Jones S."/>
            <person name="Gross S."/>
            <person name="Guigo R."/>
            <person name="Gustafson E.A."/>
            <person name="Haerty W."/>
            <person name="Hahn M.W."/>
            <person name="Halligan D.L."/>
            <person name="Halpern A.L."/>
            <person name="Halter G.M."/>
            <person name="Han M.V."/>
            <person name="Heger A."/>
            <person name="Hillier L."/>
            <person name="Hinrichs A.S."/>
            <person name="Holmes I."/>
            <person name="Hoskins R.A."/>
            <person name="Hubisz M.J."/>
            <person name="Hultmark D."/>
            <person name="Huntley M.A."/>
            <person name="Jaffe D.B."/>
            <person name="Jagadeeshan S."/>
            <person name="Jeck W.R."/>
            <person name="Johnson J."/>
            <person name="Jones C.D."/>
            <person name="Jordan W.C."/>
            <person name="Karpen G.H."/>
            <person name="Kataoka E."/>
            <person name="Keightley P.D."/>
            <person name="Kheradpour P."/>
            <person name="Kirkness E.F."/>
            <person name="Koerich L.B."/>
            <person name="Kristiansen K."/>
            <person name="Kudrna D."/>
            <person name="Kulathinal R.J."/>
            <person name="Kumar S."/>
            <person name="Kwok R."/>
            <person name="Lander E."/>
            <person name="Langley C.H."/>
            <person name="Lapoint R."/>
            <person name="Lazzaro B.P."/>
            <person name="Lee S.J."/>
            <person name="Levesque L."/>
            <person name="Li R."/>
            <person name="Lin C.F."/>
            <person name="Lin M.F."/>
            <person name="Lindblad-Toh K."/>
            <person name="Llopart A."/>
            <person name="Long M."/>
            <person name="Low L."/>
            <person name="Lozovsky E."/>
            <person name="Lu J."/>
            <person name="Luo M."/>
            <person name="Machado C.A."/>
            <person name="Makalowski W."/>
            <person name="Marzo M."/>
            <person name="Matsuda M."/>
            <person name="Matzkin L."/>
            <person name="McAllister B."/>
            <person name="McBride C.S."/>
            <person name="McKernan B."/>
            <person name="McKernan K."/>
            <person name="Mendez-Lago M."/>
            <person name="Minx P."/>
            <person name="Mollenhauer M.U."/>
            <person name="Montooth K."/>
            <person name="Mount S.M."/>
            <person name="Mu X."/>
            <person name="Myers E."/>
            <person name="Negre B."/>
            <person name="Newfeld S."/>
            <person name="Nielsen R."/>
            <person name="Noor M.A."/>
            <person name="O'Grady P."/>
            <person name="Pachter L."/>
            <person name="Papaceit M."/>
            <person name="Parisi M.J."/>
            <person name="Parisi M."/>
            <person name="Parts L."/>
            <person name="Pedersen J.S."/>
            <person name="Pesole G."/>
            <person name="Phillippy A.M."/>
            <person name="Ponting C.P."/>
            <person name="Pop M."/>
            <person name="Porcelli D."/>
            <person name="Powell J.R."/>
            <person name="Prohaska S."/>
            <person name="Pruitt K."/>
            <person name="Puig M."/>
            <person name="Quesneville H."/>
            <person name="Ram K.R."/>
            <person name="Rand D."/>
            <person name="Rasmussen M.D."/>
            <person name="Reed L.K."/>
            <person name="Reenan R."/>
            <person name="Reily A."/>
            <person name="Remington K.A."/>
            <person name="Rieger T.T."/>
            <person name="Ritchie M.G."/>
            <person name="Robin C."/>
            <person name="Rogers Y.H."/>
            <person name="Rohde C."/>
            <person name="Rozas J."/>
            <person name="Rubenfield M.J."/>
            <person name="Ruiz A."/>
            <person name="Russo S."/>
            <person name="Salzberg S.L."/>
            <person name="Sanchez-Gracia A."/>
            <person name="Saranga D.J."/>
            <person name="Sato H."/>
            <person name="Schaeffer S.W."/>
            <person name="Schatz M.C."/>
            <person name="Schlenke T."/>
            <person name="Schwartz R."/>
            <person name="Segarra C."/>
            <person name="Singh R.S."/>
            <person name="Sirot L."/>
            <person name="Sirota M."/>
            <person name="Sisneros N.B."/>
            <person name="Smith C.D."/>
            <person name="Smith T.F."/>
            <person name="Spieth J."/>
            <person name="Stage D.E."/>
            <person name="Stark A."/>
            <person name="Stephan W."/>
            <person name="Strausberg R.L."/>
            <person name="Strempel S."/>
            <person name="Sturgill D."/>
            <person name="Sutton G."/>
            <person name="Sutton G.G."/>
            <person name="Tao W."/>
            <person name="Teichmann S."/>
            <person name="Tobari Y.N."/>
            <person name="Tomimura Y."/>
            <person name="Tsolas J.M."/>
            <person name="Valente V.L."/>
            <person name="Venter E."/>
            <person name="Venter J.C."/>
            <person name="Vicario S."/>
            <person name="Vieira F.G."/>
            <person name="Vilella A.J."/>
            <person name="Villasante A."/>
            <person name="Walenz B."/>
            <person name="Wang J."/>
            <person name="Wasserman M."/>
            <person name="Watts T."/>
            <person name="Wilson D."/>
            <person name="Wilson R.K."/>
            <person name="Wing R.A."/>
            <person name="Wolfner M.F."/>
            <person name="Wong A."/>
            <person name="Wong G.K."/>
            <person name="Wu C.I."/>
            <person name="Wu G."/>
            <person name="Yamamoto D."/>
            <person name="Yang H.P."/>
            <person name="Yang S.P."/>
            <person name="Yorke J.A."/>
            <person name="Yoshida K."/>
            <person name="Zdobnov E."/>
            <person name="Zhang P."/>
            <person name="Zhang Y."/>
            <person name="Zimin A.V."/>
            <person name="Baldwin J."/>
            <person name="Abdouelleil A."/>
            <person name="Abdulkadir J."/>
            <person name="Abebe A."/>
            <person name="Abera B."/>
            <person name="Abreu J."/>
            <person name="Acer S.C."/>
            <person name="Aftuck L."/>
            <person name="Alexander A."/>
            <person name="An P."/>
            <person name="Anderson E."/>
            <person name="Anderson S."/>
            <person name="Arachi H."/>
            <person name="Azer M."/>
            <person name="Bachantsang P."/>
            <person name="Barry A."/>
            <person name="Bayul T."/>
            <person name="Berlin A."/>
            <person name="Bessette D."/>
            <person name="Bloom T."/>
            <person name="Blye J."/>
            <person name="Boguslavskiy L."/>
            <person name="Bonnet C."/>
            <person name="Boukhgalter B."/>
            <person name="Bourzgui I."/>
            <person name="Brown A."/>
            <person name="Cahill P."/>
            <person name="Channer S."/>
            <person name="Cheshatsang Y."/>
            <person name="Chuda L."/>
            <person name="Citroen M."/>
            <person name="Collymore A."/>
            <person name="Cooke P."/>
            <person name="Costello M."/>
            <person name="D'Aco K."/>
            <person name="Daza R."/>
            <person name="De Haan G."/>
            <person name="DeGray S."/>
            <person name="DeMaso C."/>
            <person name="Dhargay N."/>
            <person name="Dooley K."/>
            <person name="Dooley E."/>
            <person name="Doricent M."/>
            <person name="Dorje P."/>
            <person name="Dorjee K."/>
            <person name="Dupes A."/>
            <person name="Elong R."/>
            <person name="Falk J."/>
            <person name="Farina A."/>
            <person name="Faro S."/>
            <person name="Ferguson D."/>
            <person name="Fisher S."/>
            <person name="Foley C.D."/>
            <person name="Franke A."/>
            <person name="Friedrich D."/>
            <person name="Gadbois L."/>
            <person name="Gearin G."/>
            <person name="Gearin C.R."/>
            <person name="Giannoukos G."/>
            <person name="Goode T."/>
            <person name="Graham J."/>
            <person name="Grandbois E."/>
            <person name="Grewal S."/>
            <person name="Gyaltsen K."/>
            <person name="Hafez N."/>
            <person name="Hagos B."/>
            <person name="Hall J."/>
            <person name="Henson C."/>
            <person name="Hollinger A."/>
            <person name="Honan T."/>
            <person name="Huard M.D."/>
            <person name="Hughes L."/>
            <person name="Hurhula B."/>
            <person name="Husby M.E."/>
            <person name="Kamat A."/>
            <person name="Kanga B."/>
            <person name="Kashin S."/>
            <person name="Khazanovich D."/>
            <person name="Kisner P."/>
            <person name="Lance K."/>
            <person name="Lara M."/>
            <person name="Lee W."/>
            <person name="Lennon N."/>
            <person name="Letendre F."/>
            <person name="LeVine R."/>
            <person name="Lipovsky A."/>
            <person name="Liu X."/>
            <person name="Liu J."/>
            <person name="Liu S."/>
            <person name="Lokyitsang T."/>
            <person name="Lokyitsang Y."/>
            <person name="Lubonja R."/>
            <person name="Lui A."/>
            <person name="MacDonald P."/>
            <person name="Magnisalis V."/>
            <person name="Maru K."/>
            <person name="Matthews C."/>
            <person name="McCusker W."/>
            <person name="McDonough S."/>
            <person name="Mehta T."/>
            <person name="Meldrim J."/>
            <person name="Meneus L."/>
            <person name="Mihai O."/>
            <person name="Mihalev A."/>
            <person name="Mihova T."/>
            <person name="Mittelman R."/>
            <person name="Mlenga V."/>
            <person name="Montmayeur A."/>
            <person name="Mulrain L."/>
            <person name="Navidi A."/>
            <person name="Naylor J."/>
            <person name="Negash T."/>
            <person name="Nguyen T."/>
            <person name="Nguyen N."/>
            <person name="Nicol R."/>
            <person name="Norbu C."/>
            <person name="Norbu N."/>
            <person name="Novod N."/>
            <person name="O'Neill B."/>
            <person name="Osman S."/>
            <person name="Markiewicz E."/>
            <person name="Oyono O.L."/>
            <person name="Patti C."/>
            <person name="Phunkhang P."/>
            <person name="Pierre F."/>
            <person name="Priest M."/>
            <person name="Raghuraman S."/>
            <person name="Rege F."/>
            <person name="Reyes R."/>
            <person name="Rise C."/>
            <person name="Rogov P."/>
            <person name="Ross K."/>
            <person name="Ryan E."/>
            <person name="Settipalli S."/>
            <person name="Shea T."/>
            <person name="Sherpa N."/>
            <person name="Shi L."/>
            <person name="Shih D."/>
            <person name="Sparrow T."/>
            <person name="Spaulding J."/>
            <person name="Stalker J."/>
            <person name="Stange-Thomann N."/>
            <person name="Stavropoulos S."/>
            <person name="Stone C."/>
            <person name="Strader C."/>
            <person name="Tesfaye S."/>
            <person name="Thomson T."/>
            <person name="Thoulutsang Y."/>
            <person name="Thoulutsang D."/>
            <person name="Topham K."/>
            <person name="Topping I."/>
            <person name="Tsamla T."/>
            <person name="Vassiliev H."/>
            <person name="Vo A."/>
            <person name="Wangchuk T."/>
            <person name="Wangdi T."/>
            <person name="Weiand M."/>
            <person name="Wilkinson J."/>
            <person name="Wilson A."/>
            <person name="Yadav S."/>
            <person name="Young G."/>
            <person name="Yu Q."/>
            <person name="Zembek L."/>
            <person name="Zhong D."/>
            <person name="Zimmer A."/>
            <person name="Zwirko Z."/>
            <person name="Jaffe D.B."/>
            <person name="Alvarez P."/>
            <person name="Brockman W."/>
            <person name="Butler J."/>
            <person name="Chin C."/>
            <person name="Gnerre S."/>
            <person name="Grabherr M."/>
            <person name="Kleber M."/>
            <person name="Mauceli E."/>
            <person name="MacCallum I."/>
        </authorList>
    </citation>
    <scope>NUCLEOTIDE SEQUENCE [LARGE SCALE GENOMIC DNA]</scope>
    <source>
        <strain evidence="19">Tucson 15010-1051.87</strain>
    </source>
</reference>
<organism evidence="18 19">
    <name type="scientific">Drosophila virilis</name>
    <name type="common">Fruit fly</name>
    <dbReference type="NCBI Taxonomy" id="7244"/>
    <lineage>
        <taxon>Eukaryota</taxon>
        <taxon>Metazoa</taxon>
        <taxon>Ecdysozoa</taxon>
        <taxon>Arthropoda</taxon>
        <taxon>Hexapoda</taxon>
        <taxon>Insecta</taxon>
        <taxon>Pterygota</taxon>
        <taxon>Neoptera</taxon>
        <taxon>Endopterygota</taxon>
        <taxon>Diptera</taxon>
        <taxon>Brachycera</taxon>
        <taxon>Muscomorpha</taxon>
        <taxon>Ephydroidea</taxon>
        <taxon>Drosophilidae</taxon>
        <taxon>Drosophila</taxon>
    </lineage>
</organism>
<evidence type="ECO:0000259" key="16">
    <source>
        <dbReference type="PROSITE" id="PS50011"/>
    </source>
</evidence>
<evidence type="ECO:0000256" key="14">
    <source>
        <dbReference type="SAM" id="SignalP"/>
    </source>
</evidence>
<dbReference type="FunFam" id="2.30.29.30:FF:000404">
    <property type="entry name" value="Non-specific serine/threonine protein kinase"/>
    <property type="match status" value="1"/>
</dbReference>
<evidence type="ECO:0000256" key="12">
    <source>
        <dbReference type="PROSITE-ProRule" id="PRU10141"/>
    </source>
</evidence>
<dbReference type="InterPro" id="IPR001849">
    <property type="entry name" value="PH_domain"/>
</dbReference>
<evidence type="ECO:0000256" key="2">
    <source>
        <dbReference type="ARBA" id="ARBA00012513"/>
    </source>
</evidence>
<dbReference type="Gene3D" id="2.30.29.30">
    <property type="entry name" value="Pleckstrin-homology domain (PH domain)/Phosphotyrosine-binding domain (PTB)"/>
    <property type="match status" value="1"/>
</dbReference>
<dbReference type="PROSITE" id="PS00107">
    <property type="entry name" value="PROTEIN_KINASE_ATP"/>
    <property type="match status" value="1"/>
</dbReference>
<feature type="domain" description="PH" evidence="15">
    <location>
        <begin position="192"/>
        <end position="295"/>
    </location>
</feature>
<keyword evidence="7 12" id="KW-0547">Nucleotide-binding</keyword>
<dbReference type="GO" id="GO:0106310">
    <property type="term" value="F:protein serine kinase activity"/>
    <property type="evidence" value="ECO:0007669"/>
    <property type="project" value="RHEA"/>
</dbReference>
<dbReference type="PANTHER" id="PTHR24351">
    <property type="entry name" value="RIBOSOMAL PROTEIN S6 KINASE"/>
    <property type="match status" value="1"/>
</dbReference>
<evidence type="ECO:0000313" key="19">
    <source>
        <dbReference type="Proteomes" id="UP000008792"/>
    </source>
</evidence>
<dbReference type="GO" id="GO:0004674">
    <property type="term" value="F:protein serine/threonine kinase activity"/>
    <property type="evidence" value="ECO:0007669"/>
    <property type="project" value="UniProtKB-KW"/>
</dbReference>
<dbReference type="GO" id="GO:0008286">
    <property type="term" value="P:insulin receptor signaling pathway"/>
    <property type="evidence" value="ECO:0007669"/>
    <property type="project" value="UniProtKB-ARBA"/>
</dbReference>
<dbReference type="STRING" id="7244.A0A0Q9WE78"/>
<keyword evidence="4" id="KW-0723">Serine/threonine-protein kinase</keyword>
<dbReference type="PROSITE" id="PS51285">
    <property type="entry name" value="AGC_KINASE_CTER"/>
    <property type="match status" value="1"/>
</dbReference>
<evidence type="ECO:0000256" key="5">
    <source>
        <dbReference type="ARBA" id="ARBA00022553"/>
    </source>
</evidence>
<dbReference type="eggNOG" id="KOG0690">
    <property type="taxonomic scope" value="Eukaryota"/>
</dbReference>
<keyword evidence="19" id="KW-1185">Reference proteome</keyword>
<dbReference type="InterPro" id="IPR017892">
    <property type="entry name" value="Pkinase_C"/>
</dbReference>
<dbReference type="FunCoup" id="A0A0Q9WE78">
    <property type="interactions" value="1029"/>
</dbReference>
<dbReference type="SMR" id="A0A0Q9WE78"/>
<evidence type="ECO:0000256" key="6">
    <source>
        <dbReference type="ARBA" id="ARBA00022679"/>
    </source>
</evidence>